<gene>
    <name evidence="2" type="ORF">B0H63DRAFT_489189</name>
</gene>
<sequence>MDTQEALYTALDESRGEVRLVLIEPLASSVALVRCTLETVSLLDLSEDFKTFMGSPKNYGNHTRPLSFRQTTTRWQSHLRATSPPTTLSPTTDRFTWGDYAALSYVWGNDQQVRRNIIVNGVTVSATHNLEAALRRMAVRGTFSTTNGRYHIWIDALCINQADEAERASQVSRMREIYSGAWAVKAWLGSSYDESDEGFHLLRRLAGLSEEDQATLGETLENNPYLFGKGCFFGLHELMSRPYWSRLWIVQEVILGGSATELHCGDDALDWNTFCAGLAVLYRGDNRMWTIKDKLLVQELEERGDRRLDQRWQTIGMHLVFQDLRHLSRIEEEGGHKLGLRRLLEVAGTSDCRETRDKVYALVGMMDPCVAGKAIESYEEPVSVLFAAVARAFIELHHNLEPLRQGNPWGPQKGPTWAADWTWQGRMRWSRPEAVMLGPLWSMLDPGAAPETIYNAHSGRQARYSFSSDGKLLMCAGFIVDKISGLGASQETYFKWREHDQVQFREWKSAYGGNEATAKALYSALLLGRMANGEKLQDRHAALLTMPARWKNAGPQFEKRGWSWLVGRRDYWFRWSRWRRVHEMFRLGNKTLGGYFSDVIPQGAVESDYIEVWCAADRGNKERRFMLTEGGYLGWAPDNLSGHDEAHSVRPGDFIAIMLGCSAPLVIRPCGATFEVLGEAYIEGFMDGEATCLLDEGHFHVEQFTFC</sequence>
<keyword evidence="3" id="KW-1185">Reference proteome</keyword>
<dbReference type="InterPro" id="IPR052895">
    <property type="entry name" value="HetReg/Transcr_Mod"/>
</dbReference>
<evidence type="ECO:0000259" key="1">
    <source>
        <dbReference type="Pfam" id="PF06985"/>
    </source>
</evidence>
<evidence type="ECO:0000313" key="2">
    <source>
        <dbReference type="EMBL" id="KAK3368799.1"/>
    </source>
</evidence>
<proteinExistence type="predicted"/>
<dbReference type="Pfam" id="PF26639">
    <property type="entry name" value="Het-6_barrel"/>
    <property type="match status" value="1"/>
</dbReference>
<reference evidence="2" key="1">
    <citation type="journal article" date="2023" name="Mol. Phylogenet. Evol.">
        <title>Genome-scale phylogeny and comparative genomics of the fungal order Sordariales.</title>
        <authorList>
            <person name="Hensen N."/>
            <person name="Bonometti L."/>
            <person name="Westerberg I."/>
            <person name="Brannstrom I.O."/>
            <person name="Guillou S."/>
            <person name="Cros-Aarteil S."/>
            <person name="Calhoun S."/>
            <person name="Haridas S."/>
            <person name="Kuo A."/>
            <person name="Mondo S."/>
            <person name="Pangilinan J."/>
            <person name="Riley R."/>
            <person name="LaButti K."/>
            <person name="Andreopoulos B."/>
            <person name="Lipzen A."/>
            <person name="Chen C."/>
            <person name="Yan M."/>
            <person name="Daum C."/>
            <person name="Ng V."/>
            <person name="Clum A."/>
            <person name="Steindorff A."/>
            <person name="Ohm R.A."/>
            <person name="Martin F."/>
            <person name="Silar P."/>
            <person name="Natvig D.O."/>
            <person name="Lalanne C."/>
            <person name="Gautier V."/>
            <person name="Ament-Velasquez S.L."/>
            <person name="Kruys A."/>
            <person name="Hutchinson M.I."/>
            <person name="Powell A.J."/>
            <person name="Barry K."/>
            <person name="Miller A.N."/>
            <person name="Grigoriev I.V."/>
            <person name="Debuchy R."/>
            <person name="Gladieux P."/>
            <person name="Hiltunen Thoren M."/>
            <person name="Johannesson H."/>
        </authorList>
    </citation>
    <scope>NUCLEOTIDE SEQUENCE</scope>
    <source>
        <strain evidence="2">CBS 232.78</strain>
    </source>
</reference>
<comment type="caution">
    <text evidence="2">The sequence shown here is derived from an EMBL/GenBank/DDBJ whole genome shotgun (WGS) entry which is preliminary data.</text>
</comment>
<evidence type="ECO:0000313" key="3">
    <source>
        <dbReference type="Proteomes" id="UP001285441"/>
    </source>
</evidence>
<organism evidence="2 3">
    <name type="scientific">Podospora didyma</name>
    <dbReference type="NCBI Taxonomy" id="330526"/>
    <lineage>
        <taxon>Eukaryota</taxon>
        <taxon>Fungi</taxon>
        <taxon>Dikarya</taxon>
        <taxon>Ascomycota</taxon>
        <taxon>Pezizomycotina</taxon>
        <taxon>Sordariomycetes</taxon>
        <taxon>Sordariomycetidae</taxon>
        <taxon>Sordariales</taxon>
        <taxon>Podosporaceae</taxon>
        <taxon>Podospora</taxon>
    </lineage>
</organism>
<accession>A0AAE0K282</accession>
<protein>
    <submittedName>
        <fullName evidence="2">Heterokaryon incompatibility protein-domain-containing protein</fullName>
    </submittedName>
</protein>
<dbReference type="Pfam" id="PF06985">
    <property type="entry name" value="HET"/>
    <property type="match status" value="1"/>
</dbReference>
<dbReference type="PANTHER" id="PTHR24148:SF73">
    <property type="entry name" value="HET DOMAIN PROTEIN (AFU_ORTHOLOGUE AFUA_8G01020)"/>
    <property type="match status" value="1"/>
</dbReference>
<dbReference type="EMBL" id="JAULSW010000010">
    <property type="protein sequence ID" value="KAK3368799.1"/>
    <property type="molecule type" value="Genomic_DNA"/>
</dbReference>
<dbReference type="Proteomes" id="UP001285441">
    <property type="component" value="Unassembled WGS sequence"/>
</dbReference>
<dbReference type="InterPro" id="IPR010730">
    <property type="entry name" value="HET"/>
</dbReference>
<dbReference type="PANTHER" id="PTHR24148">
    <property type="entry name" value="ANKYRIN REPEAT DOMAIN-CONTAINING PROTEIN 39 HOMOLOG-RELATED"/>
    <property type="match status" value="1"/>
</dbReference>
<feature type="domain" description="Heterokaryon incompatibility" evidence="1">
    <location>
        <begin position="100"/>
        <end position="252"/>
    </location>
</feature>
<name>A0AAE0K282_9PEZI</name>
<reference evidence="2" key="2">
    <citation type="submission" date="2023-06" db="EMBL/GenBank/DDBJ databases">
        <authorList>
            <consortium name="Lawrence Berkeley National Laboratory"/>
            <person name="Haridas S."/>
            <person name="Hensen N."/>
            <person name="Bonometti L."/>
            <person name="Westerberg I."/>
            <person name="Brannstrom I.O."/>
            <person name="Guillou S."/>
            <person name="Cros-Aarteil S."/>
            <person name="Calhoun S."/>
            <person name="Kuo A."/>
            <person name="Mondo S."/>
            <person name="Pangilinan J."/>
            <person name="Riley R."/>
            <person name="LaButti K."/>
            <person name="Andreopoulos B."/>
            <person name="Lipzen A."/>
            <person name="Chen C."/>
            <person name="Yanf M."/>
            <person name="Daum C."/>
            <person name="Ng V."/>
            <person name="Clum A."/>
            <person name="Steindorff A."/>
            <person name="Ohm R."/>
            <person name="Martin F."/>
            <person name="Silar P."/>
            <person name="Natvig D."/>
            <person name="Lalanne C."/>
            <person name="Gautier V."/>
            <person name="Ament-velasquez S.L."/>
            <person name="Kruys A."/>
            <person name="Hutchinson M.I."/>
            <person name="Powell A.J."/>
            <person name="Barry K."/>
            <person name="Miller A.N."/>
            <person name="Grigoriev I.V."/>
            <person name="Debuchy R."/>
            <person name="Gladieux P."/>
            <person name="Thoren M.H."/>
            <person name="Johannesson H."/>
        </authorList>
    </citation>
    <scope>NUCLEOTIDE SEQUENCE</scope>
    <source>
        <strain evidence="2">CBS 232.78</strain>
    </source>
</reference>
<dbReference type="AlphaFoldDB" id="A0AAE0K282"/>